<accession>A0AAN9SY59</accession>
<proteinExistence type="predicted"/>
<dbReference type="EMBL" id="JAYMYS010000001">
    <property type="protein sequence ID" value="KAK7409810.1"/>
    <property type="molecule type" value="Genomic_DNA"/>
</dbReference>
<comment type="caution">
    <text evidence="1">The sequence shown here is derived from an EMBL/GenBank/DDBJ whole genome shotgun (WGS) entry which is preliminary data.</text>
</comment>
<gene>
    <name evidence="1" type="ORF">VNO78_00146</name>
</gene>
<evidence type="ECO:0000313" key="1">
    <source>
        <dbReference type="EMBL" id="KAK7409810.1"/>
    </source>
</evidence>
<keyword evidence="2" id="KW-1185">Reference proteome</keyword>
<protein>
    <submittedName>
        <fullName evidence="1">Uncharacterized protein</fullName>
    </submittedName>
</protein>
<name>A0AAN9SY59_PSOTE</name>
<evidence type="ECO:0000313" key="2">
    <source>
        <dbReference type="Proteomes" id="UP001386955"/>
    </source>
</evidence>
<organism evidence="1 2">
    <name type="scientific">Psophocarpus tetragonolobus</name>
    <name type="common">Winged bean</name>
    <name type="synonym">Dolichos tetragonolobus</name>
    <dbReference type="NCBI Taxonomy" id="3891"/>
    <lineage>
        <taxon>Eukaryota</taxon>
        <taxon>Viridiplantae</taxon>
        <taxon>Streptophyta</taxon>
        <taxon>Embryophyta</taxon>
        <taxon>Tracheophyta</taxon>
        <taxon>Spermatophyta</taxon>
        <taxon>Magnoliopsida</taxon>
        <taxon>eudicotyledons</taxon>
        <taxon>Gunneridae</taxon>
        <taxon>Pentapetalae</taxon>
        <taxon>rosids</taxon>
        <taxon>fabids</taxon>
        <taxon>Fabales</taxon>
        <taxon>Fabaceae</taxon>
        <taxon>Papilionoideae</taxon>
        <taxon>50 kb inversion clade</taxon>
        <taxon>NPAAA clade</taxon>
        <taxon>indigoferoid/millettioid clade</taxon>
        <taxon>Phaseoleae</taxon>
        <taxon>Psophocarpus</taxon>
    </lineage>
</organism>
<dbReference type="AlphaFoldDB" id="A0AAN9SY59"/>
<reference evidence="1 2" key="1">
    <citation type="submission" date="2024-01" db="EMBL/GenBank/DDBJ databases">
        <title>The genomes of 5 underutilized Papilionoideae crops provide insights into root nodulation and disease resistanc.</title>
        <authorList>
            <person name="Jiang F."/>
        </authorList>
    </citation>
    <scope>NUCLEOTIDE SEQUENCE [LARGE SCALE GENOMIC DNA]</scope>
    <source>
        <strain evidence="1">DUOXIRENSHENG_FW03</strain>
        <tissue evidence="1">Leaves</tissue>
    </source>
</reference>
<dbReference type="Proteomes" id="UP001386955">
    <property type="component" value="Unassembled WGS sequence"/>
</dbReference>
<sequence>MAPLRPEGMKILLGDSLNLLTSATATCHAIWDPHFSLLLQLLFLYLHSPTPNSLSFLSFPFLFLSLLSSL</sequence>